<proteinExistence type="predicted"/>
<dbReference type="AlphaFoldDB" id="A0A061IWG4"/>
<dbReference type="Proteomes" id="UP000031737">
    <property type="component" value="Unassembled WGS sequence"/>
</dbReference>
<feature type="compositionally biased region" description="Polar residues" evidence="1">
    <location>
        <begin position="361"/>
        <end position="373"/>
    </location>
</feature>
<evidence type="ECO:0000313" key="3">
    <source>
        <dbReference type="Proteomes" id="UP000031737"/>
    </source>
</evidence>
<evidence type="ECO:0000313" key="2">
    <source>
        <dbReference type="EMBL" id="ESL06211.1"/>
    </source>
</evidence>
<feature type="compositionally biased region" description="Polar residues" evidence="1">
    <location>
        <begin position="617"/>
        <end position="629"/>
    </location>
</feature>
<comment type="caution">
    <text evidence="2">The sequence shown here is derived from an EMBL/GenBank/DDBJ whole genome shotgun (WGS) entry which is preliminary data.</text>
</comment>
<keyword evidence="3" id="KW-1185">Reference proteome</keyword>
<feature type="compositionally biased region" description="Basic and acidic residues" evidence="1">
    <location>
        <begin position="331"/>
        <end position="347"/>
    </location>
</feature>
<accession>A0A061IWG4</accession>
<dbReference type="OrthoDB" id="273699at2759"/>
<dbReference type="EMBL" id="AUPL01006117">
    <property type="protein sequence ID" value="ESL06211.1"/>
    <property type="molecule type" value="Genomic_DNA"/>
</dbReference>
<feature type="region of interest" description="Disordered" evidence="1">
    <location>
        <begin position="361"/>
        <end position="400"/>
    </location>
</feature>
<name>A0A061IWG4_TRYRA</name>
<protein>
    <submittedName>
        <fullName evidence="2">Uncharacterized protein</fullName>
    </submittedName>
</protein>
<dbReference type="VEuPathDB" id="TriTrypDB:TRSC58_06117"/>
<evidence type="ECO:0000256" key="1">
    <source>
        <dbReference type="SAM" id="MobiDB-lite"/>
    </source>
</evidence>
<feature type="region of interest" description="Disordered" evidence="1">
    <location>
        <begin position="323"/>
        <end position="347"/>
    </location>
</feature>
<sequence>MLRVCVDVEDALALSKRWQVPLLVFVHSAIAEMPSAHTDAVDLTEMYTVSSHGKRVIKTTLQLSSAPLAGNGVAQRHALEAVLHASRLDLMVVVHFMEAGSAAHNLFVAAVPESSTSVPRLHVFPPSLRERPRSVLSGPTLTPGLICEAVRIELQMPPPTKFAGAKEEFMRHVEEMNAATAAEGSGAAALMRAGAGAASAHTMASGAGLNGITGLHFVALNGLEKREVVVTSPGMTLRTVWVKVQQTLNRERQAAGETGHPSGSTTFVLHVTPPATAAVGATSAGETGDQVVVVDSVEAAAKLDIHTLPHNTTVTVVRNGASATAPQPAGKECHREAHTEHGKERPTKCCDEGMCRIRGTPPSSEANFAQQKATPVPPTTPAMEANEEAPPEPKPAVAKAPAHIHVRCSLPSGGTHTVDELDPAVATLSTHLRPLIAELLGHNAFVFARVYPPHRFSPDEEAQPLGTLGMRTSSALRVVPTGGPSTTLPPERKPADNSKSGLFGLVSSLLRCGSGLTPAAAPVPVSRESALAGNVRGTGTTDTRVRFATMAELRAKEEEEEKRVAAEANAMAGRSNEYRRKKANRYYGGSSTEYTGWDGDEEEEGEDEGKEGGADNSGKTFTGNAKRNS</sequence>
<organism evidence="2 3">
    <name type="scientific">Trypanosoma rangeli SC58</name>
    <dbReference type="NCBI Taxonomy" id="429131"/>
    <lineage>
        <taxon>Eukaryota</taxon>
        <taxon>Discoba</taxon>
        <taxon>Euglenozoa</taxon>
        <taxon>Kinetoplastea</taxon>
        <taxon>Metakinetoplastina</taxon>
        <taxon>Trypanosomatida</taxon>
        <taxon>Trypanosomatidae</taxon>
        <taxon>Trypanosoma</taxon>
        <taxon>Herpetosoma</taxon>
    </lineage>
</organism>
<gene>
    <name evidence="2" type="ORF">TRSC58_06117</name>
</gene>
<feature type="region of interest" description="Disordered" evidence="1">
    <location>
        <begin position="568"/>
        <end position="629"/>
    </location>
</feature>
<feature type="compositionally biased region" description="Acidic residues" evidence="1">
    <location>
        <begin position="598"/>
        <end position="609"/>
    </location>
</feature>
<reference evidence="2 3" key="1">
    <citation type="submission" date="2013-07" db="EMBL/GenBank/DDBJ databases">
        <authorList>
            <person name="Stoco P.H."/>
            <person name="Wagner G."/>
            <person name="Gerber A."/>
            <person name="Zaha A."/>
            <person name="Thompson C."/>
            <person name="Bartholomeu D.C."/>
            <person name="Luckemeyer D.D."/>
            <person name="Bahia D."/>
            <person name="Loreto E."/>
            <person name="Prestes E.B."/>
            <person name="Lima F.M."/>
            <person name="Rodrigues-Luiz G."/>
            <person name="Vallejo G.A."/>
            <person name="Filho J.F."/>
            <person name="Monteiro K.M."/>
            <person name="Tyler K.M."/>
            <person name="de Almeida L.G."/>
            <person name="Ortiz M.F."/>
            <person name="Siervo M.A."/>
            <person name="de Moraes M.H."/>
            <person name="Cunha O.L."/>
            <person name="Mendonca-Neto R."/>
            <person name="Silva R."/>
            <person name="Teixeira S.M."/>
            <person name="Murta S.M."/>
            <person name="Sincero T.C."/>
            <person name="Mendes T.A."/>
            <person name="Urmenyi T.P."/>
            <person name="Silva V.G."/>
            <person name="da Rocha W.D."/>
            <person name="Andersson B."/>
            <person name="Romanha A.J."/>
            <person name="Steindel M."/>
            <person name="de Vasconcelos A.T."/>
            <person name="Grisard E.C."/>
        </authorList>
    </citation>
    <scope>NUCLEOTIDE SEQUENCE [LARGE SCALE GENOMIC DNA]</scope>
    <source>
        <strain evidence="2 3">SC58</strain>
    </source>
</reference>